<keyword evidence="2" id="KW-0732">Signal</keyword>
<evidence type="ECO:0000256" key="3">
    <source>
        <dbReference type="ARBA" id="ARBA00022970"/>
    </source>
</evidence>
<keyword evidence="3" id="KW-0029">Amino-acid transport</keyword>
<organism evidence="7 8">
    <name type="scientific">Croceicoccus pelagius</name>
    <dbReference type="NCBI Taxonomy" id="1703341"/>
    <lineage>
        <taxon>Bacteria</taxon>
        <taxon>Pseudomonadati</taxon>
        <taxon>Pseudomonadota</taxon>
        <taxon>Alphaproteobacteria</taxon>
        <taxon>Sphingomonadales</taxon>
        <taxon>Erythrobacteraceae</taxon>
        <taxon>Croceicoccus</taxon>
    </lineage>
</organism>
<evidence type="ECO:0000256" key="1">
    <source>
        <dbReference type="ARBA" id="ARBA00010062"/>
    </source>
</evidence>
<evidence type="ECO:0000256" key="5">
    <source>
        <dbReference type="SAM" id="Phobius"/>
    </source>
</evidence>
<feature type="domain" description="Leucine-binding protein" evidence="6">
    <location>
        <begin position="61"/>
        <end position="331"/>
    </location>
</feature>
<keyword evidence="5" id="KW-0812">Transmembrane</keyword>
<dbReference type="CDD" id="cd06339">
    <property type="entry name" value="PBP1_YraM_LppC_lipoprotein-like"/>
    <property type="match status" value="1"/>
</dbReference>
<dbReference type="EMBL" id="BMIO01000006">
    <property type="protein sequence ID" value="GGD46676.1"/>
    <property type="molecule type" value="Genomic_DNA"/>
</dbReference>
<dbReference type="InterPro" id="IPR051010">
    <property type="entry name" value="BCAA_transport"/>
</dbReference>
<keyword evidence="3" id="KW-0813">Transport</keyword>
<dbReference type="Pfam" id="PF13458">
    <property type="entry name" value="Peripla_BP_6"/>
    <property type="match status" value="1"/>
</dbReference>
<sequence>MNTRTTANRRGMIRNGVVAFTAMMLAGCAGVIPDSTAPPPPPTDQGPTAGQLPDQDETRHRIALLVPQSGSNAGVGQSLANATTMALLDTNTANIRITTYDTASGARAAAQRAIADGNRLILGPLLSDNVEAVKSVAAPARVPIISFSNNKEIAGDGVYIMGQVPSQSLERSMKYAVGQGMKTFGAIVPSGEYGRSASDAILETARDTGARVLAIETYDRDATSLGNAIRRLADKGDYQAVVIADGSRMAVRAGPMIRDAEKAAKIIGTELWSGEEQIAQSAALRGAWFSAISDGRFKRYSDSYRSRFGAAPYRISTLGYDAVLLTINIARDWKVGSRFPVSGLSADDGFIGLDGAFRFDDGVIERAFEVREVTSTGVKVIAPAPAKF</sequence>
<comment type="similarity">
    <text evidence="1">Belongs to the leucine-binding protein family.</text>
</comment>
<dbReference type="InterPro" id="IPR028082">
    <property type="entry name" value="Peripla_BP_I"/>
</dbReference>
<dbReference type="InterPro" id="IPR028081">
    <property type="entry name" value="Leu-bd"/>
</dbReference>
<feature type="region of interest" description="Disordered" evidence="4">
    <location>
        <begin position="31"/>
        <end position="54"/>
    </location>
</feature>
<dbReference type="Proteomes" id="UP000598997">
    <property type="component" value="Unassembled WGS sequence"/>
</dbReference>
<evidence type="ECO:0000313" key="8">
    <source>
        <dbReference type="Proteomes" id="UP000598997"/>
    </source>
</evidence>
<dbReference type="Gene3D" id="3.40.50.2300">
    <property type="match status" value="2"/>
</dbReference>
<evidence type="ECO:0000256" key="4">
    <source>
        <dbReference type="SAM" id="MobiDB-lite"/>
    </source>
</evidence>
<evidence type="ECO:0000256" key="2">
    <source>
        <dbReference type="ARBA" id="ARBA00022729"/>
    </source>
</evidence>
<dbReference type="PANTHER" id="PTHR30483:SF6">
    <property type="entry name" value="PERIPLASMIC BINDING PROTEIN OF ABC TRANSPORTER FOR NATURAL AMINO ACIDS"/>
    <property type="match status" value="1"/>
</dbReference>
<comment type="caution">
    <text evidence="7">The sequence shown here is derived from an EMBL/GenBank/DDBJ whole genome shotgun (WGS) entry which is preliminary data.</text>
</comment>
<dbReference type="AlphaFoldDB" id="A0A916YIR6"/>
<keyword evidence="8" id="KW-1185">Reference proteome</keyword>
<protein>
    <submittedName>
        <fullName evidence="7">Penicillin-binding protein activator</fullName>
    </submittedName>
</protein>
<gene>
    <name evidence="7" type="ORF">GCM10010989_21180</name>
</gene>
<name>A0A916YIR6_9SPHN</name>
<reference evidence="7 8" key="1">
    <citation type="journal article" date="2014" name="Int. J. Syst. Evol. Microbiol.">
        <title>Complete genome sequence of Corynebacterium casei LMG S-19264T (=DSM 44701T), isolated from a smear-ripened cheese.</title>
        <authorList>
            <consortium name="US DOE Joint Genome Institute (JGI-PGF)"/>
            <person name="Walter F."/>
            <person name="Albersmeier A."/>
            <person name="Kalinowski J."/>
            <person name="Ruckert C."/>
        </authorList>
    </citation>
    <scope>NUCLEOTIDE SEQUENCE [LARGE SCALE GENOMIC DNA]</scope>
    <source>
        <strain evidence="7 8">CGMCC 1.15358</strain>
    </source>
</reference>
<evidence type="ECO:0000313" key="7">
    <source>
        <dbReference type="EMBL" id="GGD46676.1"/>
    </source>
</evidence>
<feature type="transmembrane region" description="Helical" evidence="5">
    <location>
        <begin position="12"/>
        <end position="32"/>
    </location>
</feature>
<dbReference type="RefSeq" id="WP_229660367.1">
    <property type="nucleotide sequence ID" value="NZ_BMIO01000006.1"/>
</dbReference>
<dbReference type="GO" id="GO:0006865">
    <property type="term" value="P:amino acid transport"/>
    <property type="evidence" value="ECO:0007669"/>
    <property type="project" value="UniProtKB-KW"/>
</dbReference>
<dbReference type="PANTHER" id="PTHR30483">
    <property type="entry name" value="LEUCINE-SPECIFIC-BINDING PROTEIN"/>
    <property type="match status" value="1"/>
</dbReference>
<keyword evidence="5" id="KW-0472">Membrane</keyword>
<keyword evidence="5" id="KW-1133">Transmembrane helix</keyword>
<evidence type="ECO:0000259" key="6">
    <source>
        <dbReference type="Pfam" id="PF13458"/>
    </source>
</evidence>
<accession>A0A916YIR6</accession>
<dbReference type="SUPFAM" id="SSF53822">
    <property type="entry name" value="Periplasmic binding protein-like I"/>
    <property type="match status" value="1"/>
</dbReference>
<proteinExistence type="inferred from homology"/>
<dbReference type="PROSITE" id="PS51257">
    <property type="entry name" value="PROKAR_LIPOPROTEIN"/>
    <property type="match status" value="1"/>
</dbReference>